<dbReference type="STRING" id="1664694.A0A0N0NRQ0"/>
<dbReference type="PROSITE" id="PS51829">
    <property type="entry name" value="P_HOMO_B"/>
    <property type="match status" value="1"/>
</dbReference>
<evidence type="ECO:0000256" key="8">
    <source>
        <dbReference type="ARBA" id="ARBA00022837"/>
    </source>
</evidence>
<dbReference type="Pfam" id="PF00082">
    <property type="entry name" value="Peptidase_S8"/>
    <property type="match status" value="1"/>
</dbReference>
<feature type="domain" description="P/Homo B" evidence="18">
    <location>
        <begin position="493"/>
        <end position="628"/>
    </location>
</feature>
<dbReference type="FunFam" id="2.60.120.260:FF:000026">
    <property type="entry name" value="proprotein convertase subtilisin/kexin type 7"/>
    <property type="match status" value="1"/>
</dbReference>
<dbReference type="InterPro" id="IPR002884">
    <property type="entry name" value="P_dom"/>
</dbReference>
<dbReference type="GO" id="GO:0004252">
    <property type="term" value="F:serine-type endopeptidase activity"/>
    <property type="evidence" value="ECO:0007669"/>
    <property type="project" value="UniProtKB-UniRule"/>
</dbReference>
<evidence type="ECO:0000256" key="14">
    <source>
        <dbReference type="PROSITE-ProRule" id="PRU01240"/>
    </source>
</evidence>
<evidence type="ECO:0000256" key="5">
    <source>
        <dbReference type="ARBA" id="ARBA00022729"/>
    </source>
</evidence>
<dbReference type="InterPro" id="IPR022398">
    <property type="entry name" value="Peptidase_S8_His-AS"/>
</dbReference>
<feature type="active site" description="Charge relay system" evidence="13 14">
    <location>
        <position position="417"/>
    </location>
</feature>
<dbReference type="PANTHER" id="PTHR42884:SF14">
    <property type="entry name" value="NEUROENDOCRINE CONVERTASE 1"/>
    <property type="match status" value="1"/>
</dbReference>
<evidence type="ECO:0000256" key="15">
    <source>
        <dbReference type="SAM" id="MobiDB-lite"/>
    </source>
</evidence>
<dbReference type="GO" id="GO:0005802">
    <property type="term" value="C:trans-Golgi network"/>
    <property type="evidence" value="ECO:0007669"/>
    <property type="project" value="TreeGrafter"/>
</dbReference>
<feature type="compositionally biased region" description="Polar residues" evidence="15">
    <location>
        <begin position="132"/>
        <end position="150"/>
    </location>
</feature>
<evidence type="ECO:0000256" key="6">
    <source>
        <dbReference type="ARBA" id="ARBA00022801"/>
    </source>
</evidence>
<keyword evidence="9 16" id="KW-1133">Transmembrane helix</keyword>
<keyword evidence="6 14" id="KW-0378">Hydrolase</keyword>
<dbReference type="Gene3D" id="2.60.120.260">
    <property type="entry name" value="Galactose-binding domain-like"/>
    <property type="match status" value="1"/>
</dbReference>
<evidence type="ECO:0000256" key="10">
    <source>
        <dbReference type="ARBA" id="ARBA00023136"/>
    </source>
</evidence>
<dbReference type="SUPFAM" id="SSF52743">
    <property type="entry name" value="Subtilisin-like"/>
    <property type="match status" value="1"/>
</dbReference>
<dbReference type="PANTHER" id="PTHR42884">
    <property type="entry name" value="PROPROTEIN CONVERTASE SUBTILISIN/KEXIN-RELATED"/>
    <property type="match status" value="1"/>
</dbReference>
<feature type="compositionally biased region" description="Gly residues" evidence="15">
    <location>
        <begin position="830"/>
        <end position="845"/>
    </location>
</feature>
<sequence>MRWTQWACLLLGLRLSSATLAVRDHDRHDYFVLQLEQGHSPEVVAQRLGATYVGRTGELDGHYTFSSPKGSSEDVDITLTELRRRRRKRSEEGIIDGPLRKRTMGLEGVVWSQKQELRQRLVKRPPPPVGLQSRQKSAEQQTQDKSVEQQEAIQRLDQIATQLDIGDPIFKEQWHLFNPIQLGHDMNVSGVWLQGITGQGVISAVIDDGLDMYSDDLKANYYANGSWDFNDPGPEPRPRLFDDKHGTRCAGEIAAVKNNICGVGMAYDSKIAGIRILSKPLTDEDEATSINYHYQENQIYSCSWGPPDDGKTMEGPSVLIERAIVQGVQKGRNGLGSVFVFAAGNGANYDDNCNFDGYTNSIYSITVGAIDRAGEHPYYSESCSAQLVVTYSSGHNDAIHTTDVGKDKCNTGHGGTSAAGPLMVGTAALALSVRPDLSWRDLQWLCVLSAIPVHEEDGDWQDTAIGKKFSHMYGYGKIDAYRYVELAKNWESVKPQAWYDSPWISVQHPVPEGDQGLAASFDVTQTMINKANLERIEHVTVTMNVEHTRRGDLSVELRSPEGVVSHLSTPRRNDAARAGYVDWTFMSVAHWGEKGVGTWTIIVKDTNLNEHNGTFIDWRMKLWGEAIDANIQELHPMPDEHDDDHETASAIVTTTSISANPASHATPPPGNPTDHIDRPTKPKPGASDSSTSPGSPTGTGAPDTTTSSAPDATKSDSDSYLPSFFPTFGVSKKTQVWIYGSIGLIIVFCAGLGAYFLVQRRKRLKNSRDYAFEMVDTVDPDESKQRLRGGRARRGGELYDAFAAGSDDDDGGGFSDDEDERYEDTPTGSSGSGGGNGGGNGREPH</sequence>
<feature type="region of interest" description="Disordered" evidence="15">
    <location>
        <begin position="657"/>
        <end position="718"/>
    </location>
</feature>
<feature type="active site" description="Charge relay system" evidence="13 14">
    <location>
        <position position="207"/>
    </location>
</feature>
<dbReference type="Proteomes" id="UP000038010">
    <property type="component" value="Unassembled WGS sequence"/>
</dbReference>
<gene>
    <name evidence="19" type="ORF">AB675_2419</name>
</gene>
<dbReference type="InterPro" id="IPR036852">
    <property type="entry name" value="Peptidase_S8/S53_dom_sf"/>
</dbReference>
<evidence type="ECO:0000256" key="4">
    <source>
        <dbReference type="ARBA" id="ARBA00022692"/>
    </source>
</evidence>
<keyword evidence="20" id="KW-1185">Reference proteome</keyword>
<comment type="caution">
    <text evidence="19">The sequence shown here is derived from an EMBL/GenBank/DDBJ whole genome shotgun (WGS) entry which is preliminary data.</text>
</comment>
<evidence type="ECO:0000256" key="9">
    <source>
        <dbReference type="ARBA" id="ARBA00022989"/>
    </source>
</evidence>
<dbReference type="InterPro" id="IPR034182">
    <property type="entry name" value="Kexin/furin"/>
</dbReference>
<dbReference type="FunFam" id="3.40.50.200:FF:000005">
    <property type="entry name" value="Proprotein convertase subtilisin/kexin type 7"/>
    <property type="match status" value="1"/>
</dbReference>
<keyword evidence="3 14" id="KW-0645">Protease</keyword>
<dbReference type="GO" id="GO:0016485">
    <property type="term" value="P:protein processing"/>
    <property type="evidence" value="ECO:0007669"/>
    <property type="project" value="TreeGrafter"/>
</dbReference>
<name>A0A0N0NRQ0_9EURO</name>
<dbReference type="SUPFAM" id="SSF49785">
    <property type="entry name" value="Galactose-binding domain-like"/>
    <property type="match status" value="1"/>
</dbReference>
<dbReference type="PROSITE" id="PS00137">
    <property type="entry name" value="SUBTILASE_HIS"/>
    <property type="match status" value="1"/>
</dbReference>
<protein>
    <submittedName>
        <fullName evidence="19">Kexin</fullName>
    </submittedName>
</protein>
<keyword evidence="10 16" id="KW-0472">Membrane</keyword>
<dbReference type="CDD" id="cd04059">
    <property type="entry name" value="Peptidases_S8_Protein_convertases_Kexins_Furin-like"/>
    <property type="match status" value="1"/>
</dbReference>
<keyword evidence="8" id="KW-0106">Calcium</keyword>
<dbReference type="InterPro" id="IPR015500">
    <property type="entry name" value="Peptidase_S8_subtilisin-rel"/>
</dbReference>
<reference evidence="19 20" key="1">
    <citation type="submission" date="2015-06" db="EMBL/GenBank/DDBJ databases">
        <title>Draft genome of the ant-associated black yeast Phialophora attae CBS 131958.</title>
        <authorList>
            <person name="Moreno L.F."/>
            <person name="Stielow B.J."/>
            <person name="de Hoog S."/>
            <person name="Vicente V.A."/>
            <person name="Weiss V.A."/>
            <person name="de Vries M."/>
            <person name="Cruz L.M."/>
            <person name="Souza E.M."/>
        </authorList>
    </citation>
    <scope>NUCLEOTIDE SEQUENCE [LARGE SCALE GENOMIC DNA]</scope>
    <source>
        <strain evidence="19 20">CBS 131958</strain>
    </source>
</reference>
<feature type="region of interest" description="Disordered" evidence="15">
    <location>
        <begin position="121"/>
        <end position="150"/>
    </location>
</feature>
<evidence type="ECO:0000313" key="19">
    <source>
        <dbReference type="EMBL" id="KPI45089.1"/>
    </source>
</evidence>
<feature type="region of interest" description="Disordered" evidence="15">
    <location>
        <begin position="798"/>
        <end position="845"/>
    </location>
</feature>
<evidence type="ECO:0000256" key="17">
    <source>
        <dbReference type="SAM" id="SignalP"/>
    </source>
</evidence>
<dbReference type="AlphaFoldDB" id="A0A0N0NRQ0"/>
<keyword evidence="11" id="KW-0865">Zymogen</keyword>
<dbReference type="GO" id="GO:0000139">
    <property type="term" value="C:Golgi membrane"/>
    <property type="evidence" value="ECO:0007669"/>
    <property type="project" value="TreeGrafter"/>
</dbReference>
<proteinExistence type="inferred from homology"/>
<dbReference type="PROSITE" id="PS00138">
    <property type="entry name" value="SUBTILASE_SER"/>
    <property type="match status" value="1"/>
</dbReference>
<dbReference type="InterPro" id="IPR023828">
    <property type="entry name" value="Peptidase_S8_Ser-AS"/>
</dbReference>
<evidence type="ECO:0000256" key="2">
    <source>
        <dbReference type="ARBA" id="ARBA00005325"/>
    </source>
</evidence>
<evidence type="ECO:0000256" key="11">
    <source>
        <dbReference type="ARBA" id="ARBA00023145"/>
    </source>
</evidence>
<keyword evidence="5 17" id="KW-0732">Signal</keyword>
<dbReference type="VEuPathDB" id="FungiDB:AB675_2419"/>
<evidence type="ECO:0000256" key="13">
    <source>
        <dbReference type="PIRSR" id="PIRSR615500-1"/>
    </source>
</evidence>
<dbReference type="OrthoDB" id="300641at2759"/>
<feature type="signal peptide" evidence="17">
    <location>
        <begin position="1"/>
        <end position="21"/>
    </location>
</feature>
<evidence type="ECO:0000256" key="12">
    <source>
        <dbReference type="ARBA" id="ARBA00023180"/>
    </source>
</evidence>
<keyword evidence="7 14" id="KW-0720">Serine protease</keyword>
<evidence type="ECO:0000313" key="20">
    <source>
        <dbReference type="Proteomes" id="UP000038010"/>
    </source>
</evidence>
<comment type="subcellular location">
    <subcellularLocation>
        <location evidence="1">Membrane</location>
    </subcellularLocation>
</comment>
<evidence type="ECO:0000256" key="1">
    <source>
        <dbReference type="ARBA" id="ARBA00004370"/>
    </source>
</evidence>
<dbReference type="RefSeq" id="XP_018005052.1">
    <property type="nucleotide sequence ID" value="XM_018142391.1"/>
</dbReference>
<dbReference type="Pfam" id="PF01483">
    <property type="entry name" value="P_proprotein"/>
    <property type="match status" value="1"/>
</dbReference>
<feature type="active site" description="Charge relay system" evidence="13 14">
    <location>
        <position position="245"/>
    </location>
</feature>
<dbReference type="GeneID" id="28734271"/>
<feature type="chain" id="PRO_5005857030" evidence="17">
    <location>
        <begin position="22"/>
        <end position="845"/>
    </location>
</feature>
<feature type="compositionally biased region" description="Acidic residues" evidence="15">
    <location>
        <begin position="806"/>
        <end position="822"/>
    </location>
</feature>
<evidence type="ECO:0000256" key="3">
    <source>
        <dbReference type="ARBA" id="ARBA00022670"/>
    </source>
</evidence>
<feature type="compositionally biased region" description="Low complexity" evidence="15">
    <location>
        <begin position="684"/>
        <end position="710"/>
    </location>
</feature>
<dbReference type="InterPro" id="IPR008979">
    <property type="entry name" value="Galactose-bd-like_sf"/>
</dbReference>
<comment type="similarity">
    <text evidence="2">Belongs to the peptidase S8 family. Furin subfamily.</text>
</comment>
<organism evidence="19 20">
    <name type="scientific">Cyphellophora attinorum</name>
    <dbReference type="NCBI Taxonomy" id="1664694"/>
    <lineage>
        <taxon>Eukaryota</taxon>
        <taxon>Fungi</taxon>
        <taxon>Dikarya</taxon>
        <taxon>Ascomycota</taxon>
        <taxon>Pezizomycotina</taxon>
        <taxon>Eurotiomycetes</taxon>
        <taxon>Chaetothyriomycetidae</taxon>
        <taxon>Chaetothyriales</taxon>
        <taxon>Cyphellophoraceae</taxon>
        <taxon>Cyphellophora</taxon>
    </lineage>
</organism>
<feature type="transmembrane region" description="Helical" evidence="16">
    <location>
        <begin position="736"/>
        <end position="758"/>
    </location>
</feature>
<keyword evidence="12" id="KW-0325">Glycoprotein</keyword>
<dbReference type="GO" id="GO:0007323">
    <property type="term" value="P:peptide pheromone maturation"/>
    <property type="evidence" value="ECO:0007669"/>
    <property type="project" value="UniProtKB-ARBA"/>
</dbReference>
<dbReference type="PROSITE" id="PS51892">
    <property type="entry name" value="SUBTILASE"/>
    <property type="match status" value="1"/>
</dbReference>
<evidence type="ECO:0000259" key="18">
    <source>
        <dbReference type="PROSITE" id="PS51829"/>
    </source>
</evidence>
<dbReference type="Gene3D" id="3.40.50.200">
    <property type="entry name" value="Peptidase S8/S53 domain"/>
    <property type="match status" value="1"/>
</dbReference>
<keyword evidence="4 16" id="KW-0812">Transmembrane</keyword>
<dbReference type="InterPro" id="IPR000209">
    <property type="entry name" value="Peptidase_S8/S53_dom"/>
</dbReference>
<dbReference type="EMBL" id="LFJN01000002">
    <property type="protein sequence ID" value="KPI45089.1"/>
    <property type="molecule type" value="Genomic_DNA"/>
</dbReference>
<dbReference type="PRINTS" id="PR00723">
    <property type="entry name" value="SUBTILISIN"/>
</dbReference>
<evidence type="ECO:0000256" key="7">
    <source>
        <dbReference type="ARBA" id="ARBA00022825"/>
    </source>
</evidence>
<evidence type="ECO:0000256" key="16">
    <source>
        <dbReference type="SAM" id="Phobius"/>
    </source>
</evidence>
<accession>A0A0N0NRQ0</accession>